<evidence type="ECO:0000256" key="4">
    <source>
        <dbReference type="ARBA" id="ARBA00022989"/>
    </source>
</evidence>
<dbReference type="GO" id="GO:0005886">
    <property type="term" value="C:plasma membrane"/>
    <property type="evidence" value="ECO:0007669"/>
    <property type="project" value="TreeGrafter"/>
</dbReference>
<feature type="compositionally biased region" description="Polar residues" evidence="10">
    <location>
        <begin position="375"/>
        <end position="384"/>
    </location>
</feature>
<reference evidence="15" key="1">
    <citation type="submission" date="2025-08" db="UniProtKB">
        <authorList>
            <consortium name="RefSeq"/>
        </authorList>
    </citation>
    <scope>IDENTIFICATION</scope>
    <source>
        <tissue evidence="15">Gonads</tissue>
    </source>
</reference>
<evidence type="ECO:0000256" key="12">
    <source>
        <dbReference type="SAM" id="SignalP"/>
    </source>
</evidence>
<dbReference type="GO" id="GO:0046330">
    <property type="term" value="P:positive regulation of JNK cascade"/>
    <property type="evidence" value="ECO:0007669"/>
    <property type="project" value="InterPro"/>
</dbReference>
<feature type="disulfide bond" evidence="9">
    <location>
        <begin position="98"/>
        <end position="111"/>
    </location>
</feature>
<dbReference type="RefSeq" id="XP_013402854.1">
    <property type="nucleotide sequence ID" value="XM_013547400.1"/>
</dbReference>
<keyword evidence="8" id="KW-0325">Glycoprotein</keyword>
<dbReference type="GeneID" id="106168366"/>
<feature type="transmembrane region" description="Helical" evidence="11">
    <location>
        <begin position="253"/>
        <end position="279"/>
    </location>
</feature>
<dbReference type="PROSITE" id="PS50050">
    <property type="entry name" value="TNFR_NGFR_2"/>
    <property type="match status" value="1"/>
</dbReference>
<keyword evidence="2 11" id="KW-0812">Transmembrane</keyword>
<name>A0A1S3IZ79_LINAN</name>
<dbReference type="InterPro" id="IPR047526">
    <property type="entry name" value="TNR19/27/EDAR"/>
</dbReference>
<feature type="compositionally biased region" description="Basic and acidic residues" evidence="10">
    <location>
        <begin position="500"/>
        <end position="513"/>
    </location>
</feature>
<feature type="compositionally biased region" description="Polar residues" evidence="10">
    <location>
        <begin position="393"/>
        <end position="403"/>
    </location>
</feature>
<keyword evidence="4 11" id="KW-1133">Transmembrane helix</keyword>
<feature type="disulfide bond" evidence="9">
    <location>
        <begin position="101"/>
        <end position="119"/>
    </location>
</feature>
<dbReference type="InParanoid" id="A0A1S3IZ79"/>
<dbReference type="GO" id="GO:0038023">
    <property type="term" value="F:signaling receptor activity"/>
    <property type="evidence" value="ECO:0007669"/>
    <property type="project" value="InterPro"/>
</dbReference>
<dbReference type="PANTHER" id="PTHR12120">
    <property type="entry name" value="TNFR-CYS DOMAIN-CONTAINING PROTEIN"/>
    <property type="match status" value="1"/>
</dbReference>
<organism evidence="14 15">
    <name type="scientific">Lingula anatina</name>
    <name type="common">Brachiopod</name>
    <name type="synonym">Lingula unguis</name>
    <dbReference type="NCBI Taxonomy" id="7574"/>
    <lineage>
        <taxon>Eukaryota</taxon>
        <taxon>Metazoa</taxon>
        <taxon>Spiralia</taxon>
        <taxon>Lophotrochozoa</taxon>
        <taxon>Brachiopoda</taxon>
        <taxon>Linguliformea</taxon>
        <taxon>Lingulata</taxon>
        <taxon>Lingulida</taxon>
        <taxon>Linguloidea</taxon>
        <taxon>Lingulidae</taxon>
        <taxon>Lingula</taxon>
    </lineage>
</organism>
<evidence type="ECO:0000256" key="10">
    <source>
        <dbReference type="SAM" id="MobiDB-lite"/>
    </source>
</evidence>
<feature type="signal peptide" evidence="12">
    <location>
        <begin position="1"/>
        <end position="25"/>
    </location>
</feature>
<feature type="region of interest" description="Disordered" evidence="10">
    <location>
        <begin position="473"/>
        <end position="513"/>
    </location>
</feature>
<evidence type="ECO:0000256" key="11">
    <source>
        <dbReference type="SAM" id="Phobius"/>
    </source>
</evidence>
<evidence type="ECO:0000256" key="5">
    <source>
        <dbReference type="ARBA" id="ARBA00023136"/>
    </source>
</evidence>
<dbReference type="KEGG" id="lak:106168366"/>
<evidence type="ECO:0000259" key="13">
    <source>
        <dbReference type="PROSITE" id="PS50050"/>
    </source>
</evidence>
<dbReference type="InterPro" id="IPR001368">
    <property type="entry name" value="TNFR/NGFR_Cys_rich_reg"/>
</dbReference>
<keyword evidence="3" id="KW-0677">Repeat</keyword>
<comment type="caution">
    <text evidence="9">Lacks conserved residue(s) required for the propagation of feature annotation.</text>
</comment>
<dbReference type="Proteomes" id="UP000085678">
    <property type="component" value="Unplaced"/>
</dbReference>
<evidence type="ECO:0000256" key="9">
    <source>
        <dbReference type="PROSITE-ProRule" id="PRU00206"/>
    </source>
</evidence>
<feature type="region of interest" description="Disordered" evidence="10">
    <location>
        <begin position="375"/>
        <end position="417"/>
    </location>
</feature>
<keyword evidence="7" id="KW-0675">Receptor</keyword>
<dbReference type="OrthoDB" id="10017617at2759"/>
<gene>
    <name evidence="15" type="primary">LOC106168366</name>
</gene>
<evidence type="ECO:0000256" key="3">
    <source>
        <dbReference type="ARBA" id="ARBA00022737"/>
    </source>
</evidence>
<evidence type="ECO:0000313" key="14">
    <source>
        <dbReference type="Proteomes" id="UP000085678"/>
    </source>
</evidence>
<feature type="repeat" description="TNFR-Cys" evidence="9">
    <location>
        <begin position="80"/>
        <end position="119"/>
    </location>
</feature>
<evidence type="ECO:0000313" key="15">
    <source>
        <dbReference type="RefSeq" id="XP_013402854.1"/>
    </source>
</evidence>
<keyword evidence="12" id="KW-0732">Signal</keyword>
<dbReference type="AlphaFoldDB" id="A0A1S3IZ79"/>
<sequence length="513" mass="57654">MALAKWMSFVIFLFFFSAVVQTVNAERRRGQGRCRGNRKPQPCEELYTVDEDGCCRPCKCRKGRGRPRGAKNPCAEECFKCERGRTYNDKFDFFCKPCQGCYDNRMVEQQCTRRRNRKCGEGCIPGYYRRLTYNKELEDNCVPCTKDNIHIRVCNLYFNSPLNRSTTKAPSSLIRNLPDINFRETYLSTESDIEDAATSTAGFKTETAATTLKHATTVKPTSTDFTVTQGLSANHSGKYMSVNGTCPIGSNEWVIAFLTTFTVVLCAAIAIILFACWCLKGKSPVELVQELCNHRETGPEDRQVSLTRVETQLSDNSQEKSSFPLARSRETDINAFSEENNRVTHSYKERQNCLEAVRDEGSDFLPPAILAASGTLSNSNNELDITSDETSHVQDTQDQQENDSVTHRKVAREQTPCTQDELHPLLAQNSLPQQDKPNESTGGNNKLFLVNNQQRDLVFIKAQLEVGFTAQGTQDDADLPLGMPASDDSNYAQAQQVQENPEKNEHTEQKTVV</sequence>
<evidence type="ECO:0000256" key="7">
    <source>
        <dbReference type="ARBA" id="ARBA00023170"/>
    </source>
</evidence>
<dbReference type="PANTHER" id="PTHR12120:SF10">
    <property type="entry name" value="TNFR-CYS DOMAIN-CONTAINING PROTEIN"/>
    <property type="match status" value="1"/>
</dbReference>
<evidence type="ECO:0000256" key="6">
    <source>
        <dbReference type="ARBA" id="ARBA00023157"/>
    </source>
</evidence>
<proteinExistence type="predicted"/>
<dbReference type="PROSITE" id="PS00652">
    <property type="entry name" value="TNFR_NGFR_1"/>
    <property type="match status" value="1"/>
</dbReference>
<accession>A0A1S3IZ79</accession>
<evidence type="ECO:0000256" key="8">
    <source>
        <dbReference type="ARBA" id="ARBA00023180"/>
    </source>
</evidence>
<evidence type="ECO:0000256" key="1">
    <source>
        <dbReference type="ARBA" id="ARBA00004167"/>
    </source>
</evidence>
<feature type="chain" id="PRO_5010370157" evidence="12">
    <location>
        <begin position="26"/>
        <end position="513"/>
    </location>
</feature>
<comment type="subcellular location">
    <subcellularLocation>
        <location evidence="1">Membrane</location>
        <topology evidence="1">Single-pass membrane protein</topology>
    </subcellularLocation>
</comment>
<protein>
    <submittedName>
        <fullName evidence="15">Uncharacterized protein LOC106168366</fullName>
    </submittedName>
</protein>
<feature type="compositionally biased region" description="Polar residues" evidence="10">
    <location>
        <begin position="487"/>
        <end position="499"/>
    </location>
</feature>
<dbReference type="GO" id="GO:0043123">
    <property type="term" value="P:positive regulation of canonical NF-kappaB signal transduction"/>
    <property type="evidence" value="ECO:0007669"/>
    <property type="project" value="InterPro"/>
</dbReference>
<keyword evidence="14" id="KW-1185">Reference proteome</keyword>
<evidence type="ECO:0000256" key="2">
    <source>
        <dbReference type="ARBA" id="ARBA00022692"/>
    </source>
</evidence>
<keyword evidence="5 11" id="KW-0472">Membrane</keyword>
<feature type="domain" description="TNFR-Cys" evidence="13">
    <location>
        <begin position="80"/>
        <end position="119"/>
    </location>
</feature>
<keyword evidence="6 9" id="KW-1015">Disulfide bond</keyword>